<feature type="domain" description="PAC" evidence="8">
    <location>
        <begin position="540"/>
        <end position="593"/>
    </location>
</feature>
<dbReference type="AlphaFoldDB" id="V2UTG8"/>
<dbReference type="InterPro" id="IPR013655">
    <property type="entry name" value="PAS_fold_3"/>
</dbReference>
<dbReference type="InterPro" id="IPR029787">
    <property type="entry name" value="Nucleotide_cyclase"/>
</dbReference>
<proteinExistence type="predicted"/>
<dbReference type="InterPro" id="IPR043128">
    <property type="entry name" value="Rev_trsase/Diguanyl_cyclase"/>
</dbReference>
<evidence type="ECO:0000313" key="11">
    <source>
        <dbReference type="Proteomes" id="UP000018418"/>
    </source>
</evidence>
<dbReference type="SMART" id="SM00091">
    <property type="entry name" value="PAS"/>
    <property type="match status" value="3"/>
</dbReference>
<dbReference type="STRING" id="396323.VH98_07145"/>
<dbReference type="Pfam" id="PF02743">
    <property type="entry name" value="dCache_1"/>
    <property type="match status" value="1"/>
</dbReference>
<dbReference type="InterPro" id="IPR035965">
    <property type="entry name" value="PAS-like_dom_sf"/>
</dbReference>
<dbReference type="NCBIfam" id="TIGR00254">
    <property type="entry name" value="GGDEF"/>
    <property type="match status" value="1"/>
</dbReference>
<evidence type="ECO:0000256" key="5">
    <source>
        <dbReference type="ARBA" id="ARBA00022989"/>
    </source>
</evidence>
<reference evidence="10 11" key="1">
    <citation type="submission" date="2013-10" db="EMBL/GenBank/DDBJ databases">
        <title>The Genome Sequence of Acinetobacter brisouii CIP 110357.</title>
        <authorList>
            <consortium name="The Broad Institute Genomics Platform"/>
            <consortium name="The Broad Institute Genome Sequencing Center for Infectious Disease"/>
            <person name="Cerqueira G."/>
            <person name="Feldgarden M."/>
            <person name="Courvalin P."/>
            <person name="Grillot-Courvalin C."/>
            <person name="Clermont D."/>
            <person name="Rocha E."/>
            <person name="Yoon E.-J."/>
            <person name="Nemec A."/>
            <person name="Young S.K."/>
            <person name="Zeng Q."/>
            <person name="Gargeya S."/>
            <person name="Fitzgerald M."/>
            <person name="Abouelleil A."/>
            <person name="Alvarado L."/>
            <person name="Berlin A.M."/>
            <person name="Chapman S.B."/>
            <person name="Gainer-Dewar J."/>
            <person name="Goldberg J."/>
            <person name="Gnerre S."/>
            <person name="Griggs A."/>
            <person name="Gujja S."/>
            <person name="Hansen M."/>
            <person name="Howarth C."/>
            <person name="Imamovic A."/>
            <person name="Ireland A."/>
            <person name="Larimer J."/>
            <person name="McCowan C."/>
            <person name="Murphy C."/>
            <person name="Pearson M."/>
            <person name="Poon T.W."/>
            <person name="Priest M."/>
            <person name="Roberts A."/>
            <person name="Saif S."/>
            <person name="Shea T."/>
            <person name="Sykes S."/>
            <person name="Wortman J."/>
            <person name="Nusbaum C."/>
            <person name="Birren B."/>
        </authorList>
    </citation>
    <scope>NUCLEOTIDE SEQUENCE [LARGE SCALE GENOMIC DNA]</scope>
    <source>
        <strain evidence="10 11">CIP 110357</strain>
    </source>
</reference>
<keyword evidence="11" id="KW-1185">Reference proteome</keyword>
<evidence type="ECO:0000256" key="3">
    <source>
        <dbReference type="ARBA" id="ARBA00022475"/>
    </source>
</evidence>
<dbReference type="SMART" id="SM00267">
    <property type="entry name" value="GGDEF"/>
    <property type="match status" value="1"/>
</dbReference>
<feature type="transmembrane region" description="Helical" evidence="7">
    <location>
        <begin position="16"/>
        <end position="37"/>
    </location>
</feature>
<feature type="transmembrane region" description="Helical" evidence="7">
    <location>
        <begin position="298"/>
        <end position="320"/>
    </location>
</feature>
<dbReference type="PROSITE" id="PS50113">
    <property type="entry name" value="PAC"/>
    <property type="match status" value="2"/>
</dbReference>
<dbReference type="CDD" id="cd00130">
    <property type="entry name" value="PAS"/>
    <property type="match status" value="2"/>
</dbReference>
<evidence type="ECO:0000259" key="8">
    <source>
        <dbReference type="PROSITE" id="PS50113"/>
    </source>
</evidence>
<dbReference type="InterPro" id="IPR033479">
    <property type="entry name" value="dCache_1"/>
</dbReference>
<keyword evidence="6 7" id="KW-0472">Membrane</keyword>
<dbReference type="InterPro" id="IPR000160">
    <property type="entry name" value="GGDEF_dom"/>
</dbReference>
<comment type="cofactor">
    <cofactor evidence="1">
        <name>Mg(2+)</name>
        <dbReference type="ChEBI" id="CHEBI:18420"/>
    </cofactor>
</comment>
<dbReference type="Pfam" id="PF08447">
    <property type="entry name" value="PAS_3"/>
    <property type="match status" value="2"/>
</dbReference>
<accession>V2UTG8</accession>
<keyword evidence="4 7" id="KW-0812">Transmembrane</keyword>
<dbReference type="CDD" id="cd01949">
    <property type="entry name" value="GGDEF"/>
    <property type="match status" value="1"/>
</dbReference>
<evidence type="ECO:0000256" key="6">
    <source>
        <dbReference type="ARBA" id="ARBA00023136"/>
    </source>
</evidence>
<dbReference type="PANTHER" id="PTHR44757:SF2">
    <property type="entry name" value="BIOFILM ARCHITECTURE MAINTENANCE PROTEIN MBAA"/>
    <property type="match status" value="1"/>
</dbReference>
<dbReference type="PROSITE" id="PS50887">
    <property type="entry name" value="GGDEF"/>
    <property type="match status" value="1"/>
</dbReference>
<dbReference type="SUPFAM" id="SSF55785">
    <property type="entry name" value="PYP-like sensor domain (PAS domain)"/>
    <property type="match status" value="4"/>
</dbReference>
<evidence type="ECO:0000256" key="1">
    <source>
        <dbReference type="ARBA" id="ARBA00001946"/>
    </source>
</evidence>
<feature type="domain" description="GGDEF" evidence="9">
    <location>
        <begin position="872"/>
        <end position="1006"/>
    </location>
</feature>
<comment type="subcellular location">
    <subcellularLocation>
        <location evidence="2">Cell membrane</location>
        <topology evidence="2">Multi-pass membrane protein</topology>
    </subcellularLocation>
</comment>
<dbReference type="FunFam" id="3.30.70.270:FF:000001">
    <property type="entry name" value="Diguanylate cyclase domain protein"/>
    <property type="match status" value="1"/>
</dbReference>
<sequence length="1015" mass="117538">MPSPSKSLWRENLTPASFIILASTGFVIFAIVIYWIIFFNTQRTLYQQTEQQAWVRVRQISNAVSVQVQTLFTGLNYSMIDMKNNYELQNNAAFQRAIYNVSHSYPRGSITQISIADAQGKLIYSNIKPIKNDKNAMYITDREYFQVHLHQKTDFYISSPVKEKFSNQWAIQLTKPLYRNHKFIGVMILSLSPNYISQYFQNIFDNPIDVILLAREDGTYLARSQYQDKVLGKTLPKERLKLFRNNVQNGTYEAKTGPDQLQRMYAWKRVDGFPLIISSGIERQHTFAALDNAYQRNLTYNLIGTGLLLVIVLISAWLALQRQRNLAMLVQQRRHFMYLANEVPGGLFQVCIHPDGSLTLPFTNPSFFELHGIQPFSEQNFKLDYLTECIHPEDITHVYTVISDSLHNQKAWDVKYRVICPDGSIRWLRSHAKAQIEEDHNILCHGYILDITQDEILQEKLRQKEEHLRLTFMAVQDGLWQWNYITDELKWDKRCYEMLGYAHNAFKLSFEDFLNLFLHPQDRETFMQQLSQHLKHGHEFRTEARLKTADGRWLWVELRGKVTQRDASSSPTKMLGTYTDIQKRVEHSHLVKAVLDRSNSLIVVTSAKHEILYANERAAKIFQLPYGEQKTKISFSHLHKNDHTNEKLIELFNTVQQTGYVRDEWPLYMYNSTLNWFDIQGALLDPEDHSGNAIWTLNDVDARHRAESDLVKTQQRLEALVEQFPSGILVVDTSIGERHHTVAANQMLISTLQLDLSLNELIELPTHEFEKTLYHVTGYHLNLTHNDRDESFKKTIMLADGRYLEIENLSLINSCHFLGQCWIFHDITPQKERESQLELLASTDALTGISNRRAFINRLAIELEDISKGLTASSALIMIDIDHFKIVNDTYGHAIGDLVLKHLVNVLSKQLGKNDLLGRLGGEEFVILLSNTNTTKAFERAEFFREMIMSNPATVVNLGMINFTISLGIYIIKQPENSIENSLERADSALYFSKRNGRNRSTLWQENMPKNSKKI</sequence>
<protein>
    <recommendedName>
        <fullName evidence="12">GGDEF domain-containing protein</fullName>
    </recommendedName>
</protein>
<dbReference type="GO" id="GO:0003824">
    <property type="term" value="F:catalytic activity"/>
    <property type="evidence" value="ECO:0007669"/>
    <property type="project" value="UniProtKB-ARBA"/>
</dbReference>
<dbReference type="GO" id="GO:0005886">
    <property type="term" value="C:plasma membrane"/>
    <property type="evidence" value="ECO:0007669"/>
    <property type="project" value="UniProtKB-SubCell"/>
</dbReference>
<evidence type="ECO:0000259" key="9">
    <source>
        <dbReference type="PROSITE" id="PS50887"/>
    </source>
</evidence>
<dbReference type="HOGENOM" id="CLU_296086_0_0_6"/>
<dbReference type="PANTHER" id="PTHR44757">
    <property type="entry name" value="DIGUANYLATE CYCLASE DGCP"/>
    <property type="match status" value="1"/>
</dbReference>
<gene>
    <name evidence="10" type="ORF">P255_01035</name>
</gene>
<dbReference type="SMART" id="SM00086">
    <property type="entry name" value="PAC"/>
    <property type="match status" value="2"/>
</dbReference>
<name>V2UTG8_9GAMM</name>
<organism evidence="10 11">
    <name type="scientific">Acinetobacter brisouii CIP 110357</name>
    <dbReference type="NCBI Taxonomy" id="1341683"/>
    <lineage>
        <taxon>Bacteria</taxon>
        <taxon>Pseudomonadati</taxon>
        <taxon>Pseudomonadota</taxon>
        <taxon>Gammaproteobacteria</taxon>
        <taxon>Moraxellales</taxon>
        <taxon>Moraxellaceae</taxon>
        <taxon>Acinetobacter</taxon>
    </lineage>
</organism>
<dbReference type="Proteomes" id="UP000018418">
    <property type="component" value="Unassembled WGS sequence"/>
</dbReference>
<dbReference type="PATRIC" id="fig|1341683.3.peg.1024"/>
<dbReference type="EMBL" id="AYEU01000004">
    <property type="protein sequence ID" value="ESK51940.1"/>
    <property type="molecule type" value="Genomic_DNA"/>
</dbReference>
<dbReference type="SUPFAM" id="SSF55073">
    <property type="entry name" value="Nucleotide cyclase"/>
    <property type="match status" value="1"/>
</dbReference>
<dbReference type="Gene3D" id="3.30.70.270">
    <property type="match status" value="1"/>
</dbReference>
<keyword evidence="5 7" id="KW-1133">Transmembrane helix</keyword>
<dbReference type="Pfam" id="PF00990">
    <property type="entry name" value="GGDEF"/>
    <property type="match status" value="1"/>
</dbReference>
<dbReference type="OrthoDB" id="9813903at2"/>
<dbReference type="InterPro" id="IPR001610">
    <property type="entry name" value="PAC"/>
</dbReference>
<evidence type="ECO:0000256" key="2">
    <source>
        <dbReference type="ARBA" id="ARBA00004651"/>
    </source>
</evidence>
<dbReference type="InterPro" id="IPR000700">
    <property type="entry name" value="PAS-assoc_C"/>
</dbReference>
<feature type="domain" description="PAC" evidence="8">
    <location>
        <begin position="412"/>
        <end position="463"/>
    </location>
</feature>
<evidence type="ECO:0000313" key="10">
    <source>
        <dbReference type="EMBL" id="ESK51940.1"/>
    </source>
</evidence>
<dbReference type="Gene3D" id="3.30.450.20">
    <property type="entry name" value="PAS domain"/>
    <property type="match status" value="6"/>
</dbReference>
<dbReference type="CDD" id="cd12915">
    <property type="entry name" value="PDC2_DGC_like"/>
    <property type="match status" value="1"/>
</dbReference>
<keyword evidence="3" id="KW-1003">Cell membrane</keyword>
<dbReference type="RefSeq" id="WP_004901119.1">
    <property type="nucleotide sequence ID" value="NZ_BBTI01000008.1"/>
</dbReference>
<evidence type="ECO:0000256" key="7">
    <source>
        <dbReference type="SAM" id="Phobius"/>
    </source>
</evidence>
<dbReference type="InterPro" id="IPR000014">
    <property type="entry name" value="PAS"/>
</dbReference>
<dbReference type="InterPro" id="IPR052155">
    <property type="entry name" value="Biofilm_reg_signaling"/>
</dbReference>
<dbReference type="NCBIfam" id="TIGR00229">
    <property type="entry name" value="sensory_box"/>
    <property type="match status" value="1"/>
</dbReference>
<evidence type="ECO:0008006" key="12">
    <source>
        <dbReference type="Google" id="ProtNLM"/>
    </source>
</evidence>
<evidence type="ECO:0000256" key="4">
    <source>
        <dbReference type="ARBA" id="ARBA00022692"/>
    </source>
</evidence>
<comment type="caution">
    <text evidence="10">The sequence shown here is derived from an EMBL/GenBank/DDBJ whole genome shotgun (WGS) entry which is preliminary data.</text>
</comment>
<dbReference type="Pfam" id="PF13426">
    <property type="entry name" value="PAS_9"/>
    <property type="match status" value="1"/>
</dbReference>
<dbReference type="CDD" id="cd12914">
    <property type="entry name" value="PDC1_DGC_like"/>
    <property type="match status" value="1"/>
</dbReference>